<reference evidence="3" key="2">
    <citation type="journal article" date="2022" name="Hortic Res">
        <title>The genome of Dioscorea zingiberensis sheds light on the biosynthesis, origin and evolution of the medicinally important diosgenin saponins.</title>
        <authorList>
            <person name="Li Y."/>
            <person name="Tan C."/>
            <person name="Li Z."/>
            <person name="Guo J."/>
            <person name="Li S."/>
            <person name="Chen X."/>
            <person name="Wang C."/>
            <person name="Dai X."/>
            <person name="Yang H."/>
            <person name="Song W."/>
            <person name="Hou L."/>
            <person name="Xu J."/>
            <person name="Tong Z."/>
            <person name="Xu A."/>
            <person name="Yuan X."/>
            <person name="Wang W."/>
            <person name="Yang Q."/>
            <person name="Chen L."/>
            <person name="Sun Z."/>
            <person name="Wang K."/>
            <person name="Pan B."/>
            <person name="Chen J."/>
            <person name="Bao Y."/>
            <person name="Liu F."/>
            <person name="Qi X."/>
            <person name="Gang D.R."/>
            <person name="Wen J."/>
            <person name="Li J."/>
        </authorList>
    </citation>
    <scope>NUCLEOTIDE SEQUENCE</scope>
    <source>
        <strain evidence="3">Dzin_1.0</strain>
    </source>
</reference>
<dbReference type="EMBL" id="JAGGNH010000010">
    <property type="protein sequence ID" value="KAJ0962102.1"/>
    <property type="molecule type" value="Genomic_DNA"/>
</dbReference>
<dbReference type="OrthoDB" id="2015333at2759"/>
<dbReference type="PANTHER" id="PTHR31280:SF3">
    <property type="entry name" value="DNA TOPOISOMERASE 4 SUBUNIT B (DUF810)"/>
    <property type="match status" value="1"/>
</dbReference>
<keyword evidence="4" id="KW-1185">Reference proteome</keyword>
<dbReference type="InterPro" id="IPR008528">
    <property type="entry name" value="unc-13_homologue"/>
</dbReference>
<sequence length="1149" mass="130562">MDAPRLLQLYRRDRRKLLEFVLSSGPAGASSDSALDLSTVDLDTLSIDYVLGRINSGGVLDFSEARKQYFDEMKLPIMLKSTSRTVFFLTSDMNMSGSPPQRNAHVVSNTTYDHPSCLSKQSTPSIGSKIGQYEVESGPGVIATKVAQSQFKDANLISLGLPALRTGLSDDDVRETAYEVLLASLFLSGVRVHFSEERKRSRYLKGLKSKRDVPNSCSQPTDSHSELLDIIRVQMEISGVMDTRIKQGLRGFCSRAMDEKVDVPQIALELLTVISKSDFSNEKTYIQWHKRQVNILEELLLGSHGFVTGQKLSIFFSELKNIKAWVSNNGSSGHVEILTSLRRFASSLSSKPGKFGIPSETYYWTGSYHLNLRLYEKLLSSIFDVLEDGQIIEVAEEIVVVFKLTWSILGITKKIHDILYCWVLFQQFTRTGEVMLLESAFFEIQKVASSDYGDVNDEAYFRSLICSEGAYCCKKETDLVDAVLFNVKSWCSNQLEDYHLHFNEDKSSTYERTITLAILVEEYLRDECRDNKCSKIRDGTGEAPNLMQSFIEKSIQAAYKRALDLLDIKSKMEQKHPLAVLANELKRIAEKEGSVFIPILSSHFPQLGMHSSQLLHQLYGDQLRSFLENITHLSEGVISVLAAANGLECSLIKILGSICGDGAKSLCRSYLESYQIMDVCLPLILHWVNTQHDNILEWTKRAIHMEVAHQGFLFMNFLFWKDWEPLSSQQRQAASMVEVFRIIEETIVQFFNLDLPVNMVHLRSLLIGIVRSLEAYLFQMLNEQVDKKNLYPTPPALTRYEELVNPFLKKKSVECVMLEEKVSSQLNHLTTPKLCVKLNTLHYIRDQLDALEESIKSSWMLVCSVNDQPSEELSTSSESVDELFTLFDDIRRSTHSASDVIVDFIGARVIFWDLRNPFLSSLYKGSVEGARLEIFLPQLDGVLDNICGLILDILRDQVVLTIYQATMVFLSLKRWLLFISLTNPSCIYWNKDGYVWIMLDGGPSRVFSETDVAMMQEDLNILKDLFVADGQGLPRAVVEKEAHLAQQILDLYAMKAESIIEMVRNDKDASRYLKLYYHLPKSSDYEDSLTNEPTSKSPLLTDVFRRNTSFNWTEKGQSSFRTIKMKLHEYIEAALDELKNSFANVDSEL</sequence>
<feature type="domain" description="MHD1" evidence="1">
    <location>
        <begin position="649"/>
        <end position="784"/>
    </location>
</feature>
<dbReference type="PROSITE" id="PS51258">
    <property type="entry name" value="MHD1"/>
    <property type="match status" value="1"/>
</dbReference>
<dbReference type="AlphaFoldDB" id="A0A9D5H3M5"/>
<protein>
    <recommendedName>
        <fullName evidence="5">MHD1 domain-containing protein</fullName>
    </recommendedName>
</protein>
<evidence type="ECO:0000259" key="2">
    <source>
        <dbReference type="PROSITE" id="PS51259"/>
    </source>
</evidence>
<dbReference type="InterPro" id="IPR057984">
    <property type="entry name" value="PATROL1_C"/>
</dbReference>
<evidence type="ECO:0008006" key="5">
    <source>
        <dbReference type="Google" id="ProtNLM"/>
    </source>
</evidence>
<evidence type="ECO:0000313" key="3">
    <source>
        <dbReference type="EMBL" id="KAJ0962102.1"/>
    </source>
</evidence>
<gene>
    <name evidence="3" type="ORF">J5N97_029930</name>
</gene>
<organism evidence="3 4">
    <name type="scientific">Dioscorea zingiberensis</name>
    <dbReference type="NCBI Taxonomy" id="325984"/>
    <lineage>
        <taxon>Eukaryota</taxon>
        <taxon>Viridiplantae</taxon>
        <taxon>Streptophyta</taxon>
        <taxon>Embryophyta</taxon>
        <taxon>Tracheophyta</taxon>
        <taxon>Spermatophyta</taxon>
        <taxon>Magnoliopsida</taxon>
        <taxon>Liliopsida</taxon>
        <taxon>Dioscoreales</taxon>
        <taxon>Dioscoreaceae</taxon>
        <taxon>Dioscorea</taxon>
    </lineage>
</organism>
<dbReference type="Proteomes" id="UP001085076">
    <property type="component" value="Miscellaneous, Linkage group lg10"/>
</dbReference>
<dbReference type="InterPro" id="IPR014772">
    <property type="entry name" value="Munc13_dom-2"/>
</dbReference>
<comment type="caution">
    <text evidence="3">The sequence shown here is derived from an EMBL/GenBank/DDBJ whole genome shotgun (WGS) entry which is preliminary data.</text>
</comment>
<feature type="domain" description="MHD2" evidence="2">
    <location>
        <begin position="929"/>
        <end position="1063"/>
    </location>
</feature>
<proteinExistence type="predicted"/>
<name>A0A9D5H3M5_9LILI</name>
<dbReference type="Pfam" id="PF25761">
    <property type="entry name" value="TPR_PATROL1"/>
    <property type="match status" value="2"/>
</dbReference>
<dbReference type="InterPro" id="IPR014770">
    <property type="entry name" value="Munc13_1"/>
</dbReference>
<dbReference type="PANTHER" id="PTHR31280">
    <property type="entry name" value="PROTEIN UNC-13 HOMOLOG"/>
    <property type="match status" value="1"/>
</dbReference>
<accession>A0A9D5H3M5</accession>
<dbReference type="Gene3D" id="1.10.357.50">
    <property type="match status" value="1"/>
</dbReference>
<reference evidence="3" key="1">
    <citation type="submission" date="2021-03" db="EMBL/GenBank/DDBJ databases">
        <authorList>
            <person name="Li Z."/>
            <person name="Yang C."/>
        </authorList>
    </citation>
    <scope>NUCLEOTIDE SEQUENCE</scope>
    <source>
        <strain evidence="3">Dzin_1.0</strain>
        <tissue evidence="3">Leaf</tissue>
    </source>
</reference>
<evidence type="ECO:0000313" key="4">
    <source>
        <dbReference type="Proteomes" id="UP001085076"/>
    </source>
</evidence>
<evidence type="ECO:0000259" key="1">
    <source>
        <dbReference type="PROSITE" id="PS51258"/>
    </source>
</evidence>
<dbReference type="PROSITE" id="PS51259">
    <property type="entry name" value="MHD2"/>
    <property type="match status" value="1"/>
</dbReference>